<dbReference type="Proteomes" id="UP001347796">
    <property type="component" value="Unassembled WGS sequence"/>
</dbReference>
<keyword evidence="1" id="KW-0732">Signal</keyword>
<gene>
    <name evidence="3" type="ORF">SNE40_015237</name>
</gene>
<organism evidence="3 4">
    <name type="scientific">Patella caerulea</name>
    <name type="common">Rayed Mediterranean limpet</name>
    <dbReference type="NCBI Taxonomy" id="87958"/>
    <lineage>
        <taxon>Eukaryota</taxon>
        <taxon>Metazoa</taxon>
        <taxon>Spiralia</taxon>
        <taxon>Lophotrochozoa</taxon>
        <taxon>Mollusca</taxon>
        <taxon>Gastropoda</taxon>
        <taxon>Patellogastropoda</taxon>
        <taxon>Patelloidea</taxon>
        <taxon>Patellidae</taxon>
        <taxon>Patella</taxon>
    </lineage>
</organism>
<feature type="signal peptide" evidence="1">
    <location>
        <begin position="1"/>
        <end position="21"/>
    </location>
</feature>
<name>A0AAN8JN05_PATCE</name>
<accession>A0AAN8JN05</accession>
<dbReference type="Gene3D" id="2.60.120.260">
    <property type="entry name" value="Galactose-binding domain-like"/>
    <property type="match status" value="1"/>
</dbReference>
<evidence type="ECO:0000313" key="4">
    <source>
        <dbReference type="Proteomes" id="UP001347796"/>
    </source>
</evidence>
<protein>
    <recommendedName>
        <fullName evidence="2">Apple domain-containing protein</fullName>
    </recommendedName>
</protein>
<feature type="chain" id="PRO_5042823107" description="Apple domain-containing protein" evidence="1">
    <location>
        <begin position="22"/>
        <end position="244"/>
    </location>
</feature>
<comment type="caution">
    <text evidence="3">The sequence shown here is derived from an EMBL/GenBank/DDBJ whole genome shotgun (WGS) entry which is preliminary data.</text>
</comment>
<sequence>MRNIALQCFAFWTILNQNAICMMVWDISSEASTYMASSESTTMDGRKEYAYDGNPDTCYRSDGNNGDLQTGYTFIYSSNYFIHGVVITTSHLGLGYILHDFVIDVFDSVYNRITCYREYGQVPEANSTLLYLCEHNSSTMPLIMTSIILKNQPNTGILTLCEVEVLGRSGFMGVFCRVEGYTLNGTSYSTSSIRTKTSCSILCEESNCKVYSVVVQDGGLMCNLYNENKFILDKSSDSDFYFRC</sequence>
<dbReference type="PROSITE" id="PS50948">
    <property type="entry name" value="PAN"/>
    <property type="match status" value="1"/>
</dbReference>
<dbReference type="InterPro" id="IPR008979">
    <property type="entry name" value="Galactose-bd-like_sf"/>
</dbReference>
<reference evidence="3 4" key="1">
    <citation type="submission" date="2024-01" db="EMBL/GenBank/DDBJ databases">
        <title>The genome of the rayed Mediterranean limpet Patella caerulea (Linnaeus, 1758).</title>
        <authorList>
            <person name="Anh-Thu Weber A."/>
            <person name="Halstead-Nussloch G."/>
        </authorList>
    </citation>
    <scope>NUCLEOTIDE SEQUENCE [LARGE SCALE GENOMIC DNA]</scope>
    <source>
        <strain evidence="3">AATW-2023a</strain>
        <tissue evidence="3">Whole specimen</tissue>
    </source>
</reference>
<evidence type="ECO:0000259" key="2">
    <source>
        <dbReference type="PROSITE" id="PS50948"/>
    </source>
</evidence>
<dbReference type="SUPFAM" id="SSF49785">
    <property type="entry name" value="Galactose-binding domain-like"/>
    <property type="match status" value="1"/>
</dbReference>
<evidence type="ECO:0000313" key="3">
    <source>
        <dbReference type="EMBL" id="KAK6177053.1"/>
    </source>
</evidence>
<keyword evidence="4" id="KW-1185">Reference proteome</keyword>
<dbReference type="InterPro" id="IPR003609">
    <property type="entry name" value="Pan_app"/>
</dbReference>
<feature type="domain" description="Apple" evidence="2">
    <location>
        <begin position="161"/>
        <end position="244"/>
    </location>
</feature>
<proteinExistence type="predicted"/>
<evidence type="ECO:0000256" key="1">
    <source>
        <dbReference type="SAM" id="SignalP"/>
    </source>
</evidence>
<dbReference type="AlphaFoldDB" id="A0AAN8JN05"/>
<dbReference type="EMBL" id="JAZGQO010000010">
    <property type="protein sequence ID" value="KAK6177053.1"/>
    <property type="molecule type" value="Genomic_DNA"/>
</dbReference>